<feature type="binding site" evidence="9">
    <location>
        <begin position="131"/>
        <end position="133"/>
    </location>
    <ligand>
        <name>ATP</name>
        <dbReference type="ChEBI" id="CHEBI:30616"/>
    </ligand>
</feature>
<evidence type="ECO:0000256" key="4">
    <source>
        <dbReference type="ARBA" id="ARBA00022801"/>
    </source>
</evidence>
<dbReference type="NCBIfam" id="TIGR00635">
    <property type="entry name" value="ruvB"/>
    <property type="match status" value="1"/>
</dbReference>
<dbReference type="NCBIfam" id="NF000868">
    <property type="entry name" value="PRK00080.1"/>
    <property type="match status" value="1"/>
</dbReference>
<evidence type="ECO:0000256" key="1">
    <source>
        <dbReference type="ARBA" id="ARBA00022490"/>
    </source>
</evidence>
<feature type="binding site" evidence="9">
    <location>
        <position position="184"/>
    </location>
    <ligand>
        <name>ATP</name>
        <dbReference type="ChEBI" id="CHEBI:30616"/>
    </ligand>
</feature>
<dbReference type="Gene3D" id="1.10.8.60">
    <property type="match status" value="1"/>
</dbReference>
<dbReference type="EC" id="3.6.4.-" evidence="9"/>
<proteinExistence type="inferred from homology"/>
<accession>A0ABY4PA72</accession>
<dbReference type="Pfam" id="PF05496">
    <property type="entry name" value="RuvB_N"/>
    <property type="match status" value="1"/>
</dbReference>
<dbReference type="InterPro" id="IPR036388">
    <property type="entry name" value="WH-like_DNA-bd_sf"/>
</dbReference>
<dbReference type="CDD" id="cd00009">
    <property type="entry name" value="AAA"/>
    <property type="match status" value="1"/>
</dbReference>
<gene>
    <name evidence="9 11" type="primary">ruvB</name>
    <name evidence="11" type="ORF">MOO45_01830</name>
</gene>
<evidence type="ECO:0000256" key="5">
    <source>
        <dbReference type="ARBA" id="ARBA00022840"/>
    </source>
</evidence>
<keyword evidence="2 9" id="KW-0547">Nucleotide-binding</keyword>
<feature type="binding site" evidence="9">
    <location>
        <position position="221"/>
    </location>
    <ligand>
        <name>ATP</name>
        <dbReference type="ChEBI" id="CHEBI:30616"/>
    </ligand>
</feature>
<feature type="binding site" evidence="9">
    <location>
        <position position="68"/>
    </location>
    <ligand>
        <name>ATP</name>
        <dbReference type="ChEBI" id="CHEBI:30616"/>
    </ligand>
</feature>
<keyword evidence="8 9" id="KW-0234">DNA repair</keyword>
<feature type="binding site" evidence="9">
    <location>
        <position position="70"/>
    </location>
    <ligand>
        <name>ATP</name>
        <dbReference type="ChEBI" id="CHEBI:30616"/>
    </ligand>
</feature>
<comment type="domain">
    <text evidence="9">Has 3 domains, the large (RuvB-L) and small ATPase (RuvB-S) domains and the C-terminal head (RuvB-H) domain. The head domain binds DNA, while the ATPase domains jointly bind ATP, ADP or are empty depending on the state of the subunit in the translocation cycle. During a single DNA translocation step the structure of each domain remains the same, but their relative positions change.</text>
</comment>
<dbReference type="Pfam" id="PF17864">
    <property type="entry name" value="AAA_lid_4"/>
    <property type="match status" value="1"/>
</dbReference>
<dbReference type="Proteomes" id="UP000831495">
    <property type="component" value="Chromosome"/>
</dbReference>
<comment type="catalytic activity">
    <reaction evidence="9">
        <text>ATP + H2O = ADP + phosphate + H(+)</text>
        <dbReference type="Rhea" id="RHEA:13065"/>
        <dbReference type="ChEBI" id="CHEBI:15377"/>
        <dbReference type="ChEBI" id="CHEBI:15378"/>
        <dbReference type="ChEBI" id="CHEBI:30616"/>
        <dbReference type="ChEBI" id="CHEBI:43474"/>
        <dbReference type="ChEBI" id="CHEBI:456216"/>
    </reaction>
</comment>
<feature type="binding site" evidence="9">
    <location>
        <position position="69"/>
    </location>
    <ligand>
        <name>ATP</name>
        <dbReference type="ChEBI" id="CHEBI:30616"/>
    </ligand>
</feature>
<comment type="subcellular location">
    <subcellularLocation>
        <location evidence="9">Cytoplasm</location>
    </subcellularLocation>
</comment>
<keyword evidence="3 9" id="KW-0227">DNA damage</keyword>
<keyword evidence="4 9" id="KW-0378">Hydrolase</keyword>
<dbReference type="RefSeq" id="WP_249514727.1">
    <property type="nucleotide sequence ID" value="NZ_CP093366.1"/>
</dbReference>
<dbReference type="SMART" id="SM00382">
    <property type="entry name" value="AAA"/>
    <property type="match status" value="1"/>
</dbReference>
<feature type="binding site" evidence="9">
    <location>
        <position position="174"/>
    </location>
    <ligand>
        <name>ATP</name>
        <dbReference type="ChEBI" id="CHEBI:30616"/>
    </ligand>
</feature>
<dbReference type="GO" id="GO:0003678">
    <property type="term" value="F:DNA helicase activity"/>
    <property type="evidence" value="ECO:0007669"/>
    <property type="project" value="UniProtKB-EC"/>
</dbReference>
<dbReference type="Gene3D" id="3.40.50.300">
    <property type="entry name" value="P-loop containing nucleotide triphosphate hydrolases"/>
    <property type="match status" value="1"/>
</dbReference>
<feature type="binding site" evidence="9">
    <location>
        <position position="65"/>
    </location>
    <ligand>
        <name>ATP</name>
        <dbReference type="ChEBI" id="CHEBI:30616"/>
    </ligand>
</feature>
<dbReference type="InterPro" id="IPR004605">
    <property type="entry name" value="DNA_helicase_Holl-junc_RuvB"/>
</dbReference>
<dbReference type="EMBL" id="CP093366">
    <property type="protein sequence ID" value="UQS82449.1"/>
    <property type="molecule type" value="Genomic_DNA"/>
</dbReference>
<feature type="binding site" evidence="9">
    <location>
        <position position="69"/>
    </location>
    <ligand>
        <name>Mg(2+)</name>
        <dbReference type="ChEBI" id="CHEBI:18420"/>
    </ligand>
</feature>
<dbReference type="SUPFAM" id="SSF52540">
    <property type="entry name" value="P-loop containing nucleoside triphosphate hydrolases"/>
    <property type="match status" value="1"/>
</dbReference>
<dbReference type="InterPro" id="IPR003593">
    <property type="entry name" value="AAA+_ATPase"/>
</dbReference>
<evidence type="ECO:0000313" key="11">
    <source>
        <dbReference type="EMBL" id="UQS82449.1"/>
    </source>
</evidence>
<dbReference type="InterPro" id="IPR041445">
    <property type="entry name" value="AAA_lid_4"/>
</dbReference>
<dbReference type="GO" id="GO:0016787">
    <property type="term" value="F:hydrolase activity"/>
    <property type="evidence" value="ECO:0007669"/>
    <property type="project" value="UniProtKB-KW"/>
</dbReference>
<evidence type="ECO:0000256" key="6">
    <source>
        <dbReference type="ARBA" id="ARBA00023125"/>
    </source>
</evidence>
<dbReference type="InterPro" id="IPR036390">
    <property type="entry name" value="WH_DNA-bd_sf"/>
</dbReference>
<feature type="binding site" evidence="9">
    <location>
        <position position="318"/>
    </location>
    <ligand>
        <name>DNA</name>
        <dbReference type="ChEBI" id="CHEBI:16991"/>
    </ligand>
</feature>
<keyword evidence="11" id="KW-0347">Helicase</keyword>
<feature type="region of interest" description="Small ATPAse domain (RuvB-S)" evidence="9">
    <location>
        <begin position="185"/>
        <end position="255"/>
    </location>
</feature>
<evidence type="ECO:0000259" key="10">
    <source>
        <dbReference type="SMART" id="SM00382"/>
    </source>
</evidence>
<keyword evidence="1 9" id="KW-0963">Cytoplasm</keyword>
<feature type="domain" description="AAA+ ATPase" evidence="10">
    <location>
        <begin position="54"/>
        <end position="185"/>
    </location>
</feature>
<dbReference type="InterPro" id="IPR027417">
    <property type="entry name" value="P-loop_NTPase"/>
</dbReference>
<comment type="similarity">
    <text evidence="9">Belongs to the RuvB family.</text>
</comment>
<feature type="region of interest" description="Head domain (RuvB-H)" evidence="9">
    <location>
        <begin position="258"/>
        <end position="336"/>
    </location>
</feature>
<evidence type="ECO:0000256" key="8">
    <source>
        <dbReference type="ARBA" id="ARBA00023204"/>
    </source>
</evidence>
<dbReference type="HAMAP" id="MF_00016">
    <property type="entry name" value="DNA_HJ_migration_RuvB"/>
    <property type="match status" value="1"/>
</dbReference>
<keyword evidence="6 9" id="KW-0238">DNA-binding</keyword>
<keyword evidence="5 9" id="KW-0067">ATP-binding</keyword>
<feature type="binding site" evidence="9">
    <location>
        <position position="24"/>
    </location>
    <ligand>
        <name>ATP</name>
        <dbReference type="ChEBI" id="CHEBI:30616"/>
    </ligand>
</feature>
<keyword evidence="7 9" id="KW-0233">DNA recombination</keyword>
<feature type="binding site" evidence="9">
    <location>
        <position position="313"/>
    </location>
    <ligand>
        <name>DNA</name>
        <dbReference type="ChEBI" id="CHEBI:16991"/>
    </ligand>
</feature>
<dbReference type="Gene3D" id="1.10.10.10">
    <property type="entry name" value="Winged helix-like DNA-binding domain superfamily/Winged helix DNA-binding domain"/>
    <property type="match status" value="1"/>
</dbReference>
<comment type="caution">
    <text evidence="9">Lacks conserved residue(s) required for the propagation of feature annotation.</text>
</comment>
<comment type="function">
    <text evidence="9">The RuvA-RuvB-RuvC complex processes Holliday junction (HJ) DNA during genetic recombination and DNA repair, while the RuvA-RuvB complex plays an important role in the rescue of blocked DNA replication forks via replication fork reversal (RFR). RuvA specifically binds to HJ cruciform DNA, conferring on it an open structure. The RuvB hexamer acts as an ATP-dependent pump, pulling dsDNA into and through the RuvAB complex. RuvB forms 2 homohexamers on either side of HJ DNA bound by 1 or 2 RuvA tetramers; 4 subunits per hexamer contact DNA at a time. Coordinated motions by a converter formed by DNA-disengaged RuvB subunits stimulates ATP hydrolysis and nucleotide exchange. Immobilization of the converter enables RuvB to convert the ATP-contained energy into a lever motion, pulling 2 nucleotides of DNA out of the RuvA tetramer per ATP hydrolyzed, thus driving DNA branch migration. The RuvB motors rotate together with the DNA substrate, which together with the progressing nucleotide cycle form the mechanistic basis for DNA recombination by continuous HJ branch migration. Branch migration allows RuvC to scan DNA until it finds its consensus sequence, where it cleaves and resolves cruciform DNA.</text>
</comment>
<evidence type="ECO:0000313" key="12">
    <source>
        <dbReference type="Proteomes" id="UP000831495"/>
    </source>
</evidence>
<evidence type="ECO:0000256" key="9">
    <source>
        <dbReference type="HAMAP-Rule" id="MF_00016"/>
    </source>
</evidence>
<dbReference type="InterPro" id="IPR008824">
    <property type="entry name" value="RuvB-like_N"/>
</dbReference>
<evidence type="ECO:0000256" key="7">
    <source>
        <dbReference type="ARBA" id="ARBA00023172"/>
    </source>
</evidence>
<keyword evidence="12" id="KW-1185">Reference proteome</keyword>
<organism evidence="11 12">
    <name type="scientific">Bombilactobacillus folatiphilus</name>
    <dbReference type="NCBI Taxonomy" id="2923362"/>
    <lineage>
        <taxon>Bacteria</taxon>
        <taxon>Bacillati</taxon>
        <taxon>Bacillota</taxon>
        <taxon>Bacilli</taxon>
        <taxon>Lactobacillales</taxon>
        <taxon>Lactobacillaceae</taxon>
        <taxon>Bombilactobacillus</taxon>
    </lineage>
</organism>
<evidence type="ECO:0000256" key="2">
    <source>
        <dbReference type="ARBA" id="ARBA00022741"/>
    </source>
</evidence>
<dbReference type="InterPro" id="IPR008823">
    <property type="entry name" value="RuvB_wg_C"/>
</dbReference>
<reference evidence="11" key="1">
    <citation type="journal article" date="2022" name="Int. J. Syst. Evol. Microbiol.">
        <title>Apilactobacillus apisilvae sp. nov., Nicolia spurrieriana gen. nov. sp. nov., Bombilactobacillus folatiphilus sp. nov. and Bombilactobacillus thymidiniphilus sp. nov., four new lactic acid bacterial isolates from stingless bees Tetragonula carbonaria and Austroplebeia australis.</title>
        <authorList>
            <person name="Oliphant S.A."/>
            <person name="Watson-Haigh N.S."/>
            <person name="Sumby K.M."/>
            <person name="Gardner J."/>
            <person name="Groom S."/>
            <person name="Jiranek V."/>
        </authorList>
    </citation>
    <scope>NUCLEOTIDE SEQUENCE</scope>
    <source>
        <strain evidence="11">SG4_D2</strain>
    </source>
</reference>
<dbReference type="Pfam" id="PF05491">
    <property type="entry name" value="WHD_RuvB"/>
    <property type="match status" value="1"/>
</dbReference>
<protein>
    <recommendedName>
        <fullName evidence="9">Holliday junction branch migration complex subunit RuvB</fullName>
        <ecNumber evidence="9">3.6.4.-</ecNumber>
    </recommendedName>
</protein>
<comment type="subunit">
    <text evidence="9">Homohexamer. Forms an RuvA(8)-RuvB(12)-Holliday junction (HJ) complex. HJ DNA is sandwiched between 2 RuvA tetramers; dsDNA enters through RuvA and exits via RuvB. An RuvB hexamer assembles on each DNA strand where it exits the tetramer. Each RuvB hexamer is contacted by two RuvA subunits (via domain III) on 2 adjacent RuvB subunits; this complex drives branch migration. In the full resolvosome a probable DNA-RuvA(4)-RuvB(12)-RuvC(2) complex forms which resolves the HJ.</text>
</comment>
<dbReference type="PANTHER" id="PTHR42848:SF1">
    <property type="entry name" value="HOLLIDAY JUNCTION BRANCH MIGRATION COMPLEX SUBUNIT RUVB"/>
    <property type="match status" value="1"/>
</dbReference>
<feature type="binding site" evidence="9">
    <location>
        <position position="23"/>
    </location>
    <ligand>
        <name>ATP</name>
        <dbReference type="ChEBI" id="CHEBI:30616"/>
    </ligand>
</feature>
<name>A0ABY4PA72_9LACO</name>
<sequence>MTQDKLTDDQFLNDQEAAVEKSLRPQTLQQYIGQDRVKNELRVYIKAALDRQEALDHVLLYGPPGLGKTTLALVIAHELNVNLRSTTGPSIEKAGDLVAILSELQAGDVLFIDEIHRLPKSIEEILYSAMEDFYIDIIVGQGSDAHAVHYPLPPFTLIGATTRAGQLSAPLRSRFGIVEHMNFYTEAELTTIIQRSAQVLAVVVSDEGAHELARRSRGTPRVANRLLKRVRDFAQVENQEQIDQKLAASSLDQLQVDDHGLDQTDRKLLTMMIELYQGGPLGLKTMAVNLGEEQETIEAVNEPYLLQQGFLKRTPRGRVVTPKAYEHLGIPFPKGE</sequence>
<dbReference type="PANTHER" id="PTHR42848">
    <property type="match status" value="1"/>
</dbReference>
<evidence type="ECO:0000256" key="3">
    <source>
        <dbReference type="ARBA" id="ARBA00022763"/>
    </source>
</evidence>
<dbReference type="SUPFAM" id="SSF46785">
    <property type="entry name" value="Winged helix' DNA-binding domain"/>
    <property type="match status" value="1"/>
</dbReference>